<organism evidence="1">
    <name type="scientific">bioreactor metagenome</name>
    <dbReference type="NCBI Taxonomy" id="1076179"/>
    <lineage>
        <taxon>unclassified sequences</taxon>
        <taxon>metagenomes</taxon>
        <taxon>ecological metagenomes</taxon>
    </lineage>
</organism>
<dbReference type="InterPro" id="IPR036098">
    <property type="entry name" value="Thymidylate_synthase_ThyX_sf"/>
</dbReference>
<evidence type="ECO:0000313" key="1">
    <source>
        <dbReference type="EMBL" id="MPM60678.1"/>
    </source>
</evidence>
<dbReference type="EMBL" id="VSSQ01017925">
    <property type="protein sequence ID" value="MPM60678.1"/>
    <property type="molecule type" value="Genomic_DNA"/>
</dbReference>
<reference evidence="1" key="1">
    <citation type="submission" date="2019-08" db="EMBL/GenBank/DDBJ databases">
        <authorList>
            <person name="Kucharzyk K."/>
            <person name="Murdoch R.W."/>
            <person name="Higgins S."/>
            <person name="Loffler F."/>
        </authorList>
    </citation>
    <scope>NUCLEOTIDE SEQUENCE</scope>
</reference>
<dbReference type="PANTHER" id="PTHR34934:SF1">
    <property type="entry name" value="FLAVIN-DEPENDENT THYMIDYLATE SYNTHASE"/>
    <property type="match status" value="1"/>
</dbReference>
<dbReference type="InterPro" id="IPR003669">
    <property type="entry name" value="Thymidylate_synthase_ThyX"/>
</dbReference>
<dbReference type="AlphaFoldDB" id="A0A645B6J1"/>
<dbReference type="GO" id="GO:0032259">
    <property type="term" value="P:methylation"/>
    <property type="evidence" value="ECO:0007669"/>
    <property type="project" value="UniProtKB-KW"/>
</dbReference>
<dbReference type="PANTHER" id="PTHR34934">
    <property type="entry name" value="FLAVIN-DEPENDENT THYMIDYLATE SYNTHASE"/>
    <property type="match status" value="1"/>
</dbReference>
<keyword evidence="1" id="KW-0489">Methyltransferase</keyword>
<dbReference type="CDD" id="cd20175">
    <property type="entry name" value="ThyX"/>
    <property type="match status" value="1"/>
</dbReference>
<dbReference type="EC" id="2.1.1.148" evidence="1"/>
<dbReference type="GO" id="GO:0006231">
    <property type="term" value="P:dTMP biosynthetic process"/>
    <property type="evidence" value="ECO:0007669"/>
    <property type="project" value="InterPro"/>
</dbReference>
<sequence length="252" mass="28158">MNQMRVGDGTVVLLAGGGKVYTDVAARFTRSERGLEEIIASPYNAELVRSIVEKGHLAATEFDYFLFGVEGFSRVTEVQLVRKRLASYLIKSGRVDKHGKRSYDVVLPDGILPHRAECTLPNGEKVDLSAVDLLNMLEEWYNAGVDAGFKEEELRYLKPQGTEFKALIGMNAHALLDWFKIRCCMNAQAEIRDLANKMLRLCKEASPALFEGAGPNCVSLGYCPENEFQHPSCRVIRKKDAMELLRNATKTP</sequence>
<dbReference type="Gene3D" id="3.30.1360.170">
    <property type="match status" value="1"/>
</dbReference>
<accession>A0A645B6J1</accession>
<dbReference type="GO" id="GO:0070402">
    <property type="term" value="F:NADPH binding"/>
    <property type="evidence" value="ECO:0007669"/>
    <property type="project" value="TreeGrafter"/>
</dbReference>
<dbReference type="GO" id="GO:0004799">
    <property type="term" value="F:thymidylate synthase activity"/>
    <property type="evidence" value="ECO:0007669"/>
    <property type="project" value="TreeGrafter"/>
</dbReference>
<dbReference type="SUPFAM" id="SSF69796">
    <property type="entry name" value="Thymidylate synthase-complementing protein Thy1"/>
    <property type="match status" value="1"/>
</dbReference>
<keyword evidence="1" id="KW-0808">Transferase</keyword>
<proteinExistence type="predicted"/>
<name>A0A645B6J1_9ZZZZ</name>
<dbReference type="Pfam" id="PF02511">
    <property type="entry name" value="Thy1"/>
    <property type="match status" value="1"/>
</dbReference>
<dbReference type="PROSITE" id="PS51331">
    <property type="entry name" value="THYX"/>
    <property type="match status" value="1"/>
</dbReference>
<dbReference type="GO" id="GO:0050660">
    <property type="term" value="F:flavin adenine dinucleotide binding"/>
    <property type="evidence" value="ECO:0007669"/>
    <property type="project" value="InterPro"/>
</dbReference>
<protein>
    <submittedName>
        <fullName evidence="1">Thymidylate synthase ThyX</fullName>
        <ecNumber evidence="1">2.1.1.148</ecNumber>
    </submittedName>
</protein>
<gene>
    <name evidence="1" type="primary">thyX_18</name>
    <name evidence="1" type="ORF">SDC9_107530</name>
</gene>
<dbReference type="NCBIfam" id="TIGR02170">
    <property type="entry name" value="thyX"/>
    <property type="match status" value="1"/>
</dbReference>
<comment type="caution">
    <text evidence="1">The sequence shown here is derived from an EMBL/GenBank/DDBJ whole genome shotgun (WGS) entry which is preliminary data.</text>
</comment>
<dbReference type="GO" id="GO:0050797">
    <property type="term" value="F:thymidylate synthase (FAD) activity"/>
    <property type="evidence" value="ECO:0007669"/>
    <property type="project" value="UniProtKB-EC"/>
</dbReference>